<comment type="caution">
    <text evidence="4">The sequence shown here is derived from an EMBL/GenBank/DDBJ whole genome shotgun (WGS) entry which is preliminary data.</text>
</comment>
<organism evidence="4 5">
    <name type="scientific">Sediminitomix flava</name>
    <dbReference type="NCBI Taxonomy" id="379075"/>
    <lineage>
        <taxon>Bacteria</taxon>
        <taxon>Pseudomonadati</taxon>
        <taxon>Bacteroidota</taxon>
        <taxon>Cytophagia</taxon>
        <taxon>Cytophagales</taxon>
        <taxon>Flammeovirgaceae</taxon>
        <taxon>Sediminitomix</taxon>
    </lineage>
</organism>
<evidence type="ECO:0000313" key="4">
    <source>
        <dbReference type="EMBL" id="PWJ42735.1"/>
    </source>
</evidence>
<sequence>MMTKSYFKTVLTSVLIFISSFSLYAQQETVEQDNTPPSLAEQFEIMKKKSSNYKQNNKVYKVVEIGNLNTFWSAIKDTISKADTEIIAIQDDKNKITSELASVQGELDETNSKLEKSAYINVLGIDFLKETYVVINFVIIISLIVLLLVAIYKFKNSNKVASDARKEYQEVEQEFTSYKQRALEKEMKLKRELVTEVNKVEELKQKLASHK</sequence>
<feature type="chain" id="PRO_5016363214" evidence="3">
    <location>
        <begin position="26"/>
        <end position="211"/>
    </location>
</feature>
<protein>
    <submittedName>
        <fullName evidence="4">Uncharacterized protein</fullName>
    </submittedName>
</protein>
<keyword evidence="2" id="KW-1133">Transmembrane helix</keyword>
<keyword evidence="5" id="KW-1185">Reference proteome</keyword>
<dbReference type="RefSeq" id="WP_109616862.1">
    <property type="nucleotide sequence ID" value="NZ_QGDO01000002.1"/>
</dbReference>
<evidence type="ECO:0000256" key="3">
    <source>
        <dbReference type="SAM" id="SignalP"/>
    </source>
</evidence>
<dbReference type="Proteomes" id="UP000245535">
    <property type="component" value="Unassembled WGS sequence"/>
</dbReference>
<feature type="transmembrane region" description="Helical" evidence="2">
    <location>
        <begin position="132"/>
        <end position="152"/>
    </location>
</feature>
<dbReference type="AlphaFoldDB" id="A0A315ZAY2"/>
<keyword evidence="3" id="KW-0732">Signal</keyword>
<dbReference type="OrthoDB" id="982816at2"/>
<keyword evidence="2" id="KW-0812">Transmembrane</keyword>
<feature type="coiled-coil region" evidence="1">
    <location>
        <begin position="154"/>
        <end position="206"/>
    </location>
</feature>
<reference evidence="4 5" key="1">
    <citation type="submission" date="2018-03" db="EMBL/GenBank/DDBJ databases">
        <title>Genomic Encyclopedia of Archaeal and Bacterial Type Strains, Phase II (KMG-II): from individual species to whole genera.</title>
        <authorList>
            <person name="Goeker M."/>
        </authorList>
    </citation>
    <scope>NUCLEOTIDE SEQUENCE [LARGE SCALE GENOMIC DNA]</scope>
    <source>
        <strain evidence="4 5">DSM 28229</strain>
    </source>
</reference>
<gene>
    <name evidence="4" type="ORF">BC781_102280</name>
</gene>
<accession>A0A315ZAY2</accession>
<name>A0A315ZAY2_SEDFL</name>
<keyword evidence="2" id="KW-0472">Membrane</keyword>
<feature type="signal peptide" evidence="3">
    <location>
        <begin position="1"/>
        <end position="25"/>
    </location>
</feature>
<evidence type="ECO:0000256" key="1">
    <source>
        <dbReference type="SAM" id="Coils"/>
    </source>
</evidence>
<evidence type="ECO:0000256" key="2">
    <source>
        <dbReference type="SAM" id="Phobius"/>
    </source>
</evidence>
<proteinExistence type="predicted"/>
<evidence type="ECO:0000313" key="5">
    <source>
        <dbReference type="Proteomes" id="UP000245535"/>
    </source>
</evidence>
<dbReference type="EMBL" id="QGDO01000002">
    <property type="protein sequence ID" value="PWJ42735.1"/>
    <property type="molecule type" value="Genomic_DNA"/>
</dbReference>
<keyword evidence="1" id="KW-0175">Coiled coil</keyword>